<evidence type="ECO:0000256" key="6">
    <source>
        <dbReference type="RuleBase" id="RU004057"/>
    </source>
</evidence>
<evidence type="ECO:0000256" key="3">
    <source>
        <dbReference type="ARBA" id="ARBA00022692"/>
    </source>
</evidence>
<feature type="transmembrane region" description="Helical" evidence="8">
    <location>
        <begin position="170"/>
        <end position="194"/>
    </location>
</feature>
<dbReference type="AlphaFoldDB" id="A0A1I4SPK4"/>
<evidence type="ECO:0000313" key="10">
    <source>
        <dbReference type="EMBL" id="SFM66223.1"/>
    </source>
</evidence>
<dbReference type="GO" id="GO:0005886">
    <property type="term" value="C:plasma membrane"/>
    <property type="evidence" value="ECO:0007669"/>
    <property type="project" value="UniProtKB-SubCell"/>
</dbReference>
<dbReference type="GO" id="GO:0017038">
    <property type="term" value="P:protein import"/>
    <property type="evidence" value="ECO:0007669"/>
    <property type="project" value="TreeGrafter"/>
</dbReference>
<dbReference type="InterPro" id="IPR002898">
    <property type="entry name" value="MotA_ExbB_proton_chnl"/>
</dbReference>
<evidence type="ECO:0000256" key="2">
    <source>
        <dbReference type="ARBA" id="ARBA00022475"/>
    </source>
</evidence>
<evidence type="ECO:0000256" key="1">
    <source>
        <dbReference type="ARBA" id="ARBA00004651"/>
    </source>
</evidence>
<feature type="region of interest" description="Disordered" evidence="7">
    <location>
        <begin position="227"/>
        <end position="254"/>
    </location>
</feature>
<dbReference type="PANTHER" id="PTHR30625:SF11">
    <property type="entry name" value="MOTA_TOLQ_EXBB PROTON CHANNEL DOMAIN-CONTAINING PROTEIN"/>
    <property type="match status" value="1"/>
</dbReference>
<sequence length="254" mass="26777">MMNEISQDAAGPLAGLGSLVEVGGPVVAILLGMSVVALTVILAKLWQFAWLRLGDRRSLDAALDHWEAGRAEAALDVLAGSRSPAARVVERAMGGCMDAQMSEALLREEVARLAGDWLETLRGQFRTLEVIGSLAPLLGLLGTVLGMISAFQALEAAGSQVDPAVLSGGIWVALSTTAVGLAVAIPVVAVLHALERWLERFRHRMQDAVTRVFTLRCAAAPVRNAPARLHPVSGEDAPGGGRQDDRKRTGSHGD</sequence>
<reference evidence="10 11" key="1">
    <citation type="submission" date="2016-10" db="EMBL/GenBank/DDBJ databases">
        <authorList>
            <person name="de Groot N.N."/>
        </authorList>
    </citation>
    <scope>NUCLEOTIDE SEQUENCE [LARGE SCALE GENOMIC DNA]</scope>
    <source>
        <strain evidence="10 11">DSM 4180</strain>
    </source>
</reference>
<protein>
    <submittedName>
        <fullName evidence="10">Outer membrane transport energization protein ExbB</fullName>
    </submittedName>
</protein>
<evidence type="ECO:0000313" key="11">
    <source>
        <dbReference type="Proteomes" id="UP000199556"/>
    </source>
</evidence>
<evidence type="ECO:0000256" key="5">
    <source>
        <dbReference type="ARBA" id="ARBA00023136"/>
    </source>
</evidence>
<dbReference type="Pfam" id="PF01618">
    <property type="entry name" value="MotA_ExbB"/>
    <property type="match status" value="1"/>
</dbReference>
<accession>A0A1I4SPK4</accession>
<organism evidence="10 11">
    <name type="scientific">Ectothiorhodospira mobilis</name>
    <dbReference type="NCBI Taxonomy" id="195064"/>
    <lineage>
        <taxon>Bacteria</taxon>
        <taxon>Pseudomonadati</taxon>
        <taxon>Pseudomonadota</taxon>
        <taxon>Gammaproteobacteria</taxon>
        <taxon>Chromatiales</taxon>
        <taxon>Ectothiorhodospiraceae</taxon>
        <taxon>Ectothiorhodospira</taxon>
    </lineage>
</organism>
<dbReference type="STRING" id="195064.SAMN05421721_11946"/>
<dbReference type="EMBL" id="FOUO01000019">
    <property type="protein sequence ID" value="SFM66223.1"/>
    <property type="molecule type" value="Genomic_DNA"/>
</dbReference>
<evidence type="ECO:0000259" key="9">
    <source>
        <dbReference type="Pfam" id="PF01618"/>
    </source>
</evidence>
<name>A0A1I4SPK4_ECTMO</name>
<dbReference type="PANTHER" id="PTHR30625">
    <property type="entry name" value="PROTEIN TOLQ"/>
    <property type="match status" value="1"/>
</dbReference>
<keyword evidence="5 8" id="KW-0472">Membrane</keyword>
<dbReference type="InterPro" id="IPR050790">
    <property type="entry name" value="ExbB/TolQ_transport"/>
</dbReference>
<keyword evidence="6" id="KW-0813">Transport</keyword>
<evidence type="ECO:0000256" key="8">
    <source>
        <dbReference type="SAM" id="Phobius"/>
    </source>
</evidence>
<dbReference type="Proteomes" id="UP000199556">
    <property type="component" value="Unassembled WGS sequence"/>
</dbReference>
<proteinExistence type="inferred from homology"/>
<comment type="subcellular location">
    <subcellularLocation>
        <location evidence="1">Cell membrane</location>
        <topology evidence="1">Multi-pass membrane protein</topology>
    </subcellularLocation>
    <subcellularLocation>
        <location evidence="6">Membrane</location>
        <topology evidence="6">Multi-pass membrane protein</topology>
    </subcellularLocation>
</comment>
<evidence type="ECO:0000256" key="4">
    <source>
        <dbReference type="ARBA" id="ARBA00022989"/>
    </source>
</evidence>
<keyword evidence="4 8" id="KW-1133">Transmembrane helix</keyword>
<feature type="domain" description="MotA/TolQ/ExbB proton channel" evidence="9">
    <location>
        <begin position="83"/>
        <end position="206"/>
    </location>
</feature>
<feature type="transmembrane region" description="Helical" evidence="8">
    <location>
        <begin position="130"/>
        <end position="150"/>
    </location>
</feature>
<keyword evidence="2" id="KW-1003">Cell membrane</keyword>
<gene>
    <name evidence="10" type="ORF">SAMN05421721_11946</name>
</gene>
<comment type="similarity">
    <text evidence="6">Belongs to the exbB/tolQ family.</text>
</comment>
<feature type="compositionally biased region" description="Basic and acidic residues" evidence="7">
    <location>
        <begin position="242"/>
        <end position="254"/>
    </location>
</feature>
<evidence type="ECO:0000256" key="7">
    <source>
        <dbReference type="SAM" id="MobiDB-lite"/>
    </source>
</evidence>
<keyword evidence="3 8" id="KW-0812">Transmembrane</keyword>
<feature type="transmembrane region" description="Helical" evidence="8">
    <location>
        <begin position="26"/>
        <end position="46"/>
    </location>
</feature>
<keyword evidence="6" id="KW-0653">Protein transport</keyword>
<keyword evidence="11" id="KW-1185">Reference proteome</keyword>